<name>A0A916ZII2_9HYPH</name>
<comment type="caution">
    <text evidence="6">The sequence shown here is derived from an EMBL/GenBank/DDBJ whole genome shotgun (WGS) entry which is preliminary data.</text>
</comment>
<dbReference type="GO" id="GO:0016042">
    <property type="term" value="P:lipid catabolic process"/>
    <property type="evidence" value="ECO:0007669"/>
    <property type="project" value="UniProtKB-UniRule"/>
</dbReference>
<keyword evidence="1 4" id="KW-0378">Hydrolase</keyword>
<evidence type="ECO:0000256" key="1">
    <source>
        <dbReference type="ARBA" id="ARBA00022801"/>
    </source>
</evidence>
<evidence type="ECO:0000313" key="7">
    <source>
        <dbReference type="Proteomes" id="UP000644699"/>
    </source>
</evidence>
<evidence type="ECO:0000256" key="2">
    <source>
        <dbReference type="ARBA" id="ARBA00022963"/>
    </source>
</evidence>
<keyword evidence="7" id="KW-1185">Reference proteome</keyword>
<organism evidence="6 7">
    <name type="scientific">Aureimonas endophytica</name>
    <dbReference type="NCBI Taxonomy" id="2027858"/>
    <lineage>
        <taxon>Bacteria</taxon>
        <taxon>Pseudomonadati</taxon>
        <taxon>Pseudomonadota</taxon>
        <taxon>Alphaproteobacteria</taxon>
        <taxon>Hyphomicrobiales</taxon>
        <taxon>Aurantimonadaceae</taxon>
        <taxon>Aureimonas</taxon>
    </lineage>
</organism>
<dbReference type="EMBL" id="BMIQ01000002">
    <property type="protein sequence ID" value="GGD99583.1"/>
    <property type="molecule type" value="Genomic_DNA"/>
</dbReference>
<dbReference type="InterPro" id="IPR016035">
    <property type="entry name" value="Acyl_Trfase/lysoPLipase"/>
</dbReference>
<reference evidence="6" key="2">
    <citation type="submission" date="2020-09" db="EMBL/GenBank/DDBJ databases">
        <authorList>
            <person name="Sun Q."/>
            <person name="Zhou Y."/>
        </authorList>
    </citation>
    <scope>NUCLEOTIDE SEQUENCE</scope>
    <source>
        <strain evidence="6">CGMCC 1.15367</strain>
    </source>
</reference>
<proteinExistence type="predicted"/>
<feature type="active site" description="Nucleophile" evidence="4">
    <location>
        <position position="42"/>
    </location>
</feature>
<gene>
    <name evidence="6" type="ORF">GCM10011390_17990</name>
</gene>
<dbReference type="Proteomes" id="UP000644699">
    <property type="component" value="Unassembled WGS sequence"/>
</dbReference>
<evidence type="ECO:0000256" key="4">
    <source>
        <dbReference type="PROSITE-ProRule" id="PRU01161"/>
    </source>
</evidence>
<dbReference type="Pfam" id="PF01734">
    <property type="entry name" value="Patatin"/>
    <property type="match status" value="1"/>
</dbReference>
<dbReference type="RefSeq" id="WP_188907877.1">
    <property type="nucleotide sequence ID" value="NZ_BMIQ01000002.1"/>
</dbReference>
<sequence>MAAEASIGLALGGGGARGLAHIHVLEAFDDLGLKPAAIAGSSIGAIIGAGYAFGMSGAEVRDYTLASFASPRHIGGILWASRPTSFAEFLADGGFRFGQLNAERLLTALVPHMATVEFAELVIPLSVTATDFYARRCLAIETGPLVSALAASAALPTVFRPVRREGAVLIDGGIYEPLPFEWLRDKAAGVVAVDVNGGPEGDPRRLPSPVEAMVGASQLMQQSIIETKLRLAPPDLLFRPPVSRFGVLDFLKARDILDETVSLREEAKRGLSGLLEAKAGAGRADLAGAISDAL</sequence>
<keyword evidence="3 4" id="KW-0443">Lipid metabolism</keyword>
<dbReference type="PANTHER" id="PTHR14226:SF29">
    <property type="entry name" value="NEUROPATHY TARGET ESTERASE SWS"/>
    <property type="match status" value="1"/>
</dbReference>
<feature type="short sequence motif" description="DGA/G" evidence="4">
    <location>
        <begin position="171"/>
        <end position="173"/>
    </location>
</feature>
<keyword evidence="2 4" id="KW-0442">Lipid degradation</keyword>
<dbReference type="AlphaFoldDB" id="A0A916ZII2"/>
<evidence type="ECO:0000259" key="5">
    <source>
        <dbReference type="PROSITE" id="PS51635"/>
    </source>
</evidence>
<dbReference type="PANTHER" id="PTHR14226">
    <property type="entry name" value="NEUROPATHY TARGET ESTERASE/SWISS CHEESE D.MELANOGASTER"/>
    <property type="match status" value="1"/>
</dbReference>
<dbReference type="GO" id="GO:0016787">
    <property type="term" value="F:hydrolase activity"/>
    <property type="evidence" value="ECO:0007669"/>
    <property type="project" value="UniProtKB-UniRule"/>
</dbReference>
<dbReference type="InterPro" id="IPR050301">
    <property type="entry name" value="NTE"/>
</dbReference>
<dbReference type="InterPro" id="IPR002641">
    <property type="entry name" value="PNPLA_dom"/>
</dbReference>
<feature type="domain" description="PNPLA" evidence="5">
    <location>
        <begin position="9"/>
        <end position="184"/>
    </location>
</feature>
<feature type="short sequence motif" description="GXSXG" evidence="4">
    <location>
        <begin position="40"/>
        <end position="44"/>
    </location>
</feature>
<protein>
    <submittedName>
        <fullName evidence="6">Patatin</fullName>
    </submittedName>
</protein>
<dbReference type="Gene3D" id="3.40.1090.10">
    <property type="entry name" value="Cytosolic phospholipase A2 catalytic domain"/>
    <property type="match status" value="2"/>
</dbReference>
<feature type="short sequence motif" description="GXGXXG" evidence="4">
    <location>
        <begin position="13"/>
        <end position="18"/>
    </location>
</feature>
<evidence type="ECO:0000256" key="3">
    <source>
        <dbReference type="ARBA" id="ARBA00023098"/>
    </source>
</evidence>
<accession>A0A916ZII2</accession>
<evidence type="ECO:0000313" key="6">
    <source>
        <dbReference type="EMBL" id="GGD99583.1"/>
    </source>
</evidence>
<dbReference type="PROSITE" id="PS51635">
    <property type="entry name" value="PNPLA"/>
    <property type="match status" value="1"/>
</dbReference>
<feature type="active site" description="Proton acceptor" evidence="4">
    <location>
        <position position="171"/>
    </location>
</feature>
<reference evidence="6" key="1">
    <citation type="journal article" date="2014" name="Int. J. Syst. Evol. Microbiol.">
        <title>Complete genome sequence of Corynebacterium casei LMG S-19264T (=DSM 44701T), isolated from a smear-ripened cheese.</title>
        <authorList>
            <consortium name="US DOE Joint Genome Institute (JGI-PGF)"/>
            <person name="Walter F."/>
            <person name="Albersmeier A."/>
            <person name="Kalinowski J."/>
            <person name="Ruckert C."/>
        </authorList>
    </citation>
    <scope>NUCLEOTIDE SEQUENCE</scope>
    <source>
        <strain evidence="6">CGMCC 1.15367</strain>
    </source>
</reference>
<dbReference type="SUPFAM" id="SSF52151">
    <property type="entry name" value="FabD/lysophospholipase-like"/>
    <property type="match status" value="1"/>
</dbReference>